<protein>
    <submittedName>
        <fullName evidence="1">Uncharacterized protein</fullName>
    </submittedName>
</protein>
<sequence length="156" mass="17938">MPHCVHVCFFFNNTHILLTAARRCQHQCLGEFYRKLNNYHNFFLSKGSHFCRICANTDVDDNKICVSYTLFHAIMDSIVAILHLLPFKQAKFTSCVLNLTIVSTRLMGDSYCDARTKRAFFSTYETGTVTFFSTNKTATVTCERSEHSSIPMRQLL</sequence>
<organism evidence="1">
    <name type="scientific">Cacopsylla melanoneura</name>
    <dbReference type="NCBI Taxonomy" id="428564"/>
    <lineage>
        <taxon>Eukaryota</taxon>
        <taxon>Metazoa</taxon>
        <taxon>Ecdysozoa</taxon>
        <taxon>Arthropoda</taxon>
        <taxon>Hexapoda</taxon>
        <taxon>Insecta</taxon>
        <taxon>Pterygota</taxon>
        <taxon>Neoptera</taxon>
        <taxon>Paraneoptera</taxon>
        <taxon>Hemiptera</taxon>
        <taxon>Sternorrhyncha</taxon>
        <taxon>Psylloidea</taxon>
        <taxon>Psyllidae</taxon>
        <taxon>Psyllinae</taxon>
        <taxon>Cacopsylla</taxon>
    </lineage>
</organism>
<reference evidence="1" key="1">
    <citation type="submission" date="2021-05" db="EMBL/GenBank/DDBJ databases">
        <authorList>
            <person name="Alioto T."/>
            <person name="Alioto T."/>
            <person name="Gomez Garrido J."/>
        </authorList>
    </citation>
    <scope>NUCLEOTIDE SEQUENCE</scope>
</reference>
<evidence type="ECO:0000313" key="1">
    <source>
        <dbReference type="EMBL" id="CAG6651542.1"/>
    </source>
</evidence>
<dbReference type="AlphaFoldDB" id="A0A8D8W919"/>
<proteinExistence type="predicted"/>
<dbReference type="EMBL" id="HBUF01168139">
    <property type="protein sequence ID" value="CAG6651542.1"/>
    <property type="molecule type" value="Transcribed_RNA"/>
</dbReference>
<name>A0A8D8W919_9HEMI</name>
<accession>A0A8D8W919</accession>